<proteinExistence type="predicted"/>
<organism evidence="2 3">
    <name type="scientific">Corynebacterium pygosceleis</name>
    <dbReference type="NCBI Taxonomy" id="2800406"/>
    <lineage>
        <taxon>Bacteria</taxon>
        <taxon>Bacillati</taxon>
        <taxon>Actinomycetota</taxon>
        <taxon>Actinomycetes</taxon>
        <taxon>Mycobacteriales</taxon>
        <taxon>Corynebacteriaceae</taxon>
        <taxon>Corynebacterium</taxon>
    </lineage>
</organism>
<dbReference type="Pfam" id="PF09355">
    <property type="entry name" value="Phage_Gp19"/>
    <property type="match status" value="1"/>
</dbReference>
<dbReference type="InterPro" id="IPR018963">
    <property type="entry name" value="Mycophage_D29_Gp19"/>
</dbReference>
<evidence type="ECO:0000313" key="2">
    <source>
        <dbReference type="EMBL" id="MCX7445824.1"/>
    </source>
</evidence>
<gene>
    <name evidence="2" type="ORF">OS125_11330</name>
</gene>
<dbReference type="Proteomes" id="UP001081709">
    <property type="component" value="Unassembled WGS sequence"/>
</dbReference>
<name>A0ABT3WWY4_9CORY</name>
<sequence>MPVTLGDIKARLADGIEPEAEARVETLISDAESRIEEEFQRAGMDLDAQVQSRPWLASTVRRVTIEMVARAVVLAGRAGIKMLKSSSGPFSDLVEYETGVSGLSAFAGVTLTDEQRQELGLPTGGLPMGRFPPPSRWPERWLDD</sequence>
<evidence type="ECO:0000313" key="3">
    <source>
        <dbReference type="Proteomes" id="UP001081709"/>
    </source>
</evidence>
<keyword evidence="3" id="KW-1185">Reference proteome</keyword>
<dbReference type="EMBL" id="JAPMKV010000010">
    <property type="protein sequence ID" value="MCX7445824.1"/>
    <property type="molecule type" value="Genomic_DNA"/>
</dbReference>
<comment type="caution">
    <text evidence="2">The sequence shown here is derived from an EMBL/GenBank/DDBJ whole genome shotgun (WGS) entry which is preliminary data.</text>
</comment>
<accession>A0ABT3WWY4</accession>
<reference evidence="2" key="1">
    <citation type="submission" date="2022-11" db="EMBL/GenBank/DDBJ databases">
        <title>Corynebacterium sp. isolated from Penguins.</title>
        <authorList>
            <person name="Sedlar K."/>
            <person name="Svec P."/>
        </authorList>
    </citation>
    <scope>NUCLEOTIDE SEQUENCE</scope>
    <source>
        <strain evidence="2">P7003</strain>
    </source>
</reference>
<evidence type="ECO:0000256" key="1">
    <source>
        <dbReference type="SAM" id="MobiDB-lite"/>
    </source>
</evidence>
<protein>
    <submittedName>
        <fullName evidence="2">Gp19/Gp15/Gp42 family protein</fullName>
    </submittedName>
</protein>
<feature type="region of interest" description="Disordered" evidence="1">
    <location>
        <begin position="119"/>
        <end position="144"/>
    </location>
</feature>
<dbReference type="RefSeq" id="WP_267186848.1">
    <property type="nucleotide sequence ID" value="NZ_JAPMKV010000010.1"/>
</dbReference>